<dbReference type="Proteomes" id="UP001303899">
    <property type="component" value="Unassembled WGS sequence"/>
</dbReference>
<evidence type="ECO:0000256" key="1">
    <source>
        <dbReference type="SAM" id="MobiDB-lite"/>
    </source>
</evidence>
<dbReference type="EMBL" id="JAYGIL010000027">
    <property type="protein sequence ID" value="MEA5404912.1"/>
    <property type="molecule type" value="Genomic_DNA"/>
</dbReference>
<dbReference type="RefSeq" id="WP_323698343.1">
    <property type="nucleotide sequence ID" value="NZ_JAYGIL010000027.1"/>
</dbReference>
<reference evidence="3 4" key="1">
    <citation type="submission" date="2023-12" db="EMBL/GenBank/DDBJ databases">
        <title>Novel species of the genus Arcicella isolated from rivers.</title>
        <authorList>
            <person name="Lu H."/>
        </authorList>
    </citation>
    <scope>NUCLEOTIDE SEQUENCE [LARGE SCALE GENOMIC DNA]</scope>
    <source>
        <strain evidence="3 4">DC2W</strain>
    </source>
</reference>
<comment type="caution">
    <text evidence="3">The sequence shown here is derived from an EMBL/GenBank/DDBJ whole genome shotgun (WGS) entry which is preliminary data.</text>
</comment>
<protein>
    <recommendedName>
        <fullName evidence="5">LTXXQ motif family protein</fullName>
    </recommendedName>
</protein>
<proteinExistence type="predicted"/>
<organism evidence="3 4">
    <name type="scientific">Arcicella gelida</name>
    <dbReference type="NCBI Taxonomy" id="2984195"/>
    <lineage>
        <taxon>Bacteria</taxon>
        <taxon>Pseudomonadati</taxon>
        <taxon>Bacteroidota</taxon>
        <taxon>Cytophagia</taxon>
        <taxon>Cytophagales</taxon>
        <taxon>Flectobacillaceae</taxon>
        <taxon>Arcicella</taxon>
    </lineage>
</organism>
<evidence type="ECO:0000313" key="3">
    <source>
        <dbReference type="EMBL" id="MEA5404912.1"/>
    </source>
</evidence>
<feature type="region of interest" description="Disordered" evidence="1">
    <location>
        <begin position="119"/>
        <end position="138"/>
    </location>
</feature>
<gene>
    <name evidence="3" type="ORF">VB776_18400</name>
</gene>
<keyword evidence="2" id="KW-0732">Signal</keyword>
<name>A0ABU5S8V9_9BACT</name>
<sequence length="138" mass="15489">MKRKLIFAVSLLAATFIVNVQTSVAQNAEASNGQRQDMTPEQRVDAQLKRWTKALSLTTEQVNQVKPLLTERTAKREAIRNASDRRAAMQELRDLTKAQDEKLKTIFTAEQLTKYAELQEEMRGRGGNGGGRREGGNN</sequence>
<evidence type="ECO:0000256" key="2">
    <source>
        <dbReference type="SAM" id="SignalP"/>
    </source>
</evidence>
<evidence type="ECO:0000313" key="4">
    <source>
        <dbReference type="Proteomes" id="UP001303899"/>
    </source>
</evidence>
<keyword evidence="4" id="KW-1185">Reference proteome</keyword>
<evidence type="ECO:0008006" key="5">
    <source>
        <dbReference type="Google" id="ProtNLM"/>
    </source>
</evidence>
<feature type="signal peptide" evidence="2">
    <location>
        <begin position="1"/>
        <end position="25"/>
    </location>
</feature>
<accession>A0ABU5S8V9</accession>
<feature type="chain" id="PRO_5046826547" description="LTXXQ motif family protein" evidence="2">
    <location>
        <begin position="26"/>
        <end position="138"/>
    </location>
</feature>